<evidence type="ECO:0000313" key="1">
    <source>
        <dbReference type="EMBL" id="KAJ8636361.1"/>
    </source>
</evidence>
<dbReference type="EMBL" id="CM056811">
    <property type="protein sequence ID" value="KAJ8636361.1"/>
    <property type="molecule type" value="Genomic_DNA"/>
</dbReference>
<organism evidence="1 2">
    <name type="scientific">Persea americana</name>
    <name type="common">Avocado</name>
    <dbReference type="NCBI Taxonomy" id="3435"/>
    <lineage>
        <taxon>Eukaryota</taxon>
        <taxon>Viridiplantae</taxon>
        <taxon>Streptophyta</taxon>
        <taxon>Embryophyta</taxon>
        <taxon>Tracheophyta</taxon>
        <taxon>Spermatophyta</taxon>
        <taxon>Magnoliopsida</taxon>
        <taxon>Magnoliidae</taxon>
        <taxon>Laurales</taxon>
        <taxon>Lauraceae</taxon>
        <taxon>Persea</taxon>
    </lineage>
</organism>
<name>A0ACC2LSK9_PERAE</name>
<comment type="caution">
    <text evidence="1">The sequence shown here is derived from an EMBL/GenBank/DDBJ whole genome shotgun (WGS) entry which is preliminary data.</text>
</comment>
<keyword evidence="2" id="KW-1185">Reference proteome</keyword>
<reference evidence="1 2" key="1">
    <citation type="journal article" date="2022" name="Hortic Res">
        <title>A haplotype resolved chromosomal level avocado genome allows analysis of novel avocado genes.</title>
        <authorList>
            <person name="Nath O."/>
            <person name="Fletcher S.J."/>
            <person name="Hayward A."/>
            <person name="Shaw L.M."/>
            <person name="Masouleh A.K."/>
            <person name="Furtado A."/>
            <person name="Henry R.J."/>
            <person name="Mitter N."/>
        </authorList>
    </citation>
    <scope>NUCLEOTIDE SEQUENCE [LARGE SCALE GENOMIC DNA]</scope>
    <source>
        <strain evidence="2">cv. Hass</strain>
    </source>
</reference>
<gene>
    <name evidence="1" type="ORF">MRB53_010628</name>
</gene>
<proteinExistence type="predicted"/>
<sequence>MAVTPLHCLFLLSLALIFSSPPVIADDLIVDTCKKTLHNDLCLSILRSDPSSQKADLKGLLAIALKAANKSAADAVEHIATLKGETTDYYVEQRLSACSEHYQDAMDQIDDSEEALDSNGYSDFNTWVTAAMSDAESCEDEFNDEPGHPSPLTLQNDDFNKICGITLAIAKLLS</sequence>
<evidence type="ECO:0000313" key="2">
    <source>
        <dbReference type="Proteomes" id="UP001234297"/>
    </source>
</evidence>
<dbReference type="Proteomes" id="UP001234297">
    <property type="component" value="Chromosome 3"/>
</dbReference>
<protein>
    <submittedName>
        <fullName evidence="1">Uncharacterized protein</fullName>
    </submittedName>
</protein>
<accession>A0ACC2LSK9</accession>